<feature type="transmembrane region" description="Helical" evidence="1">
    <location>
        <begin position="60"/>
        <end position="80"/>
    </location>
</feature>
<evidence type="ECO:0000256" key="1">
    <source>
        <dbReference type="SAM" id="Phobius"/>
    </source>
</evidence>
<reference evidence="2" key="1">
    <citation type="submission" date="2020-02" db="EMBL/GenBank/DDBJ databases">
        <authorList>
            <person name="Meier V. D."/>
        </authorList>
    </citation>
    <scope>NUCLEOTIDE SEQUENCE</scope>
    <source>
        <strain evidence="2">AVDCRST_MAG93</strain>
    </source>
</reference>
<keyword evidence="1" id="KW-0812">Transmembrane</keyword>
<protein>
    <submittedName>
        <fullName evidence="2">Leader peptidase (Prepilin peptidase)</fullName>
        <ecNumber evidence="2">3.4.23.43</ecNumber>
    </submittedName>
</protein>
<feature type="transmembrane region" description="Helical" evidence="1">
    <location>
        <begin position="36"/>
        <end position="53"/>
    </location>
</feature>
<dbReference type="GO" id="GO:0004190">
    <property type="term" value="F:aspartic-type endopeptidase activity"/>
    <property type="evidence" value="ECO:0007669"/>
    <property type="project" value="UniProtKB-EC"/>
</dbReference>
<name>A0A6J4HA57_9CHLR</name>
<gene>
    <name evidence="2" type="ORF">AVDCRST_MAG93-358</name>
</gene>
<dbReference type="EMBL" id="CADCTR010000115">
    <property type="protein sequence ID" value="CAA9218868.1"/>
    <property type="molecule type" value="Genomic_DNA"/>
</dbReference>
<dbReference type="EC" id="3.4.23.43" evidence="2"/>
<proteinExistence type="predicted"/>
<organism evidence="2">
    <name type="scientific">uncultured Chloroflexia bacterium</name>
    <dbReference type="NCBI Taxonomy" id="1672391"/>
    <lineage>
        <taxon>Bacteria</taxon>
        <taxon>Bacillati</taxon>
        <taxon>Chloroflexota</taxon>
        <taxon>Chloroflexia</taxon>
        <taxon>environmental samples</taxon>
    </lineage>
</organism>
<feature type="transmembrane region" description="Helical" evidence="1">
    <location>
        <begin position="12"/>
        <end position="30"/>
    </location>
</feature>
<dbReference type="AlphaFoldDB" id="A0A6J4HA57"/>
<evidence type="ECO:0000313" key="2">
    <source>
        <dbReference type="EMBL" id="CAA9218868.1"/>
    </source>
</evidence>
<sequence length="82" mass="8470">AKLMYPGHAAPFGLGDVYLAAFIGALAGFLGLPRALFYGIALAGVVAFGLIVARTMGRAVPTYIAYGTYLCLGALLYLVIGD</sequence>
<feature type="non-terminal residue" evidence="2">
    <location>
        <position position="1"/>
    </location>
</feature>
<keyword evidence="1" id="KW-1133">Transmembrane helix</keyword>
<keyword evidence="1" id="KW-0472">Membrane</keyword>
<accession>A0A6J4HA57</accession>
<keyword evidence="2" id="KW-0378">Hydrolase</keyword>